<dbReference type="EMBL" id="JAYJJU010000003">
    <property type="protein sequence ID" value="MEB3031104.1"/>
    <property type="molecule type" value="Genomic_DNA"/>
</dbReference>
<evidence type="ECO:0000313" key="3">
    <source>
        <dbReference type="Proteomes" id="UP001298593"/>
    </source>
</evidence>
<feature type="signal peptide" evidence="1">
    <location>
        <begin position="1"/>
        <end position="26"/>
    </location>
</feature>
<dbReference type="RefSeq" id="WP_224971107.1">
    <property type="nucleotide sequence ID" value="NZ_JAYJJU010000003.1"/>
</dbReference>
<protein>
    <recommendedName>
        <fullName evidence="4">DUF4189 domain-containing protein</fullName>
    </recommendedName>
</protein>
<evidence type="ECO:0000256" key="1">
    <source>
        <dbReference type="SAM" id="SignalP"/>
    </source>
</evidence>
<keyword evidence="3" id="KW-1185">Reference proteome</keyword>
<proteinExistence type="predicted"/>
<gene>
    <name evidence="2" type="ORF">KV113_05995</name>
</gene>
<sequence>MKAITFIGSAAALTAAFALGTPAMYADAPAAGSTCESGQLNLTTTSSAGEGLRCLADTDRGYIWQHDDGTTQSRDDAERIAQDACHKLPHGSHTCESWVDRIPGR</sequence>
<accession>A0ABU5XT13</accession>
<evidence type="ECO:0000313" key="2">
    <source>
        <dbReference type="EMBL" id="MEB3031104.1"/>
    </source>
</evidence>
<name>A0ABU5XT13_9MYCO</name>
<comment type="caution">
    <text evidence="2">The sequence shown here is derived from an EMBL/GenBank/DDBJ whole genome shotgun (WGS) entry which is preliminary data.</text>
</comment>
<dbReference type="Proteomes" id="UP001298593">
    <property type="component" value="Unassembled WGS sequence"/>
</dbReference>
<organism evidence="2 3">
    <name type="scientific">[Mycobacterium] nativiensis</name>
    <dbReference type="NCBI Taxonomy" id="2855503"/>
    <lineage>
        <taxon>Bacteria</taxon>
        <taxon>Bacillati</taxon>
        <taxon>Actinomycetota</taxon>
        <taxon>Actinomycetes</taxon>
        <taxon>Mycobacteriales</taxon>
        <taxon>Mycobacteriaceae</taxon>
        <taxon>Mycolicibacter</taxon>
    </lineage>
</organism>
<keyword evidence="1" id="KW-0732">Signal</keyword>
<evidence type="ECO:0008006" key="4">
    <source>
        <dbReference type="Google" id="ProtNLM"/>
    </source>
</evidence>
<reference evidence="2 3" key="1">
    <citation type="submission" date="2023-12" db="EMBL/GenBank/DDBJ databases">
        <title>Description of new species of Mycobacterium terrae complex isolated from sewage at the Sao Paulo Zoological Park Foundation in Brazil.</title>
        <authorList>
            <person name="Romagnoli C.L."/>
            <person name="Conceicao E.C."/>
            <person name="Machado E."/>
            <person name="Barreto L.B.P.F."/>
            <person name="Sharma A."/>
            <person name="Silva N.M."/>
            <person name="Marques L.E."/>
            <person name="Juliana M.A."/>
            <person name="Lourenco M.C.S."/>
            <person name="Digiampietri L.A."/>
            <person name="Suffys P.N."/>
            <person name="Viana-Niero C."/>
        </authorList>
    </citation>
    <scope>NUCLEOTIDE SEQUENCE [LARGE SCALE GENOMIC DNA]</scope>
    <source>
        <strain evidence="2 3">MYC340</strain>
    </source>
</reference>
<feature type="chain" id="PRO_5046040817" description="DUF4189 domain-containing protein" evidence="1">
    <location>
        <begin position="27"/>
        <end position="105"/>
    </location>
</feature>